<evidence type="ECO:0000256" key="1">
    <source>
        <dbReference type="SAM" id="SignalP"/>
    </source>
</evidence>
<protein>
    <submittedName>
        <fullName evidence="2">Uncharacterized protein</fullName>
    </submittedName>
</protein>
<name>A0A2N3VCC1_9NOCA</name>
<sequence length="109" mass="11276">MSKKAIYAATLAIGATLSMTGLANAEPNGDPAAYADFTADFVNYNDPAAIDAAKNGKYIIISTVGTSSPIGCRGNGADVPIYDCKQFDGVEVVSLKKIETPLGTAWSVL</sequence>
<organism evidence="2 3">
    <name type="scientific">Nocardia fluminea</name>
    <dbReference type="NCBI Taxonomy" id="134984"/>
    <lineage>
        <taxon>Bacteria</taxon>
        <taxon>Bacillati</taxon>
        <taxon>Actinomycetota</taxon>
        <taxon>Actinomycetes</taxon>
        <taxon>Mycobacteriales</taxon>
        <taxon>Nocardiaceae</taxon>
        <taxon>Nocardia</taxon>
    </lineage>
</organism>
<feature type="signal peptide" evidence="1">
    <location>
        <begin position="1"/>
        <end position="25"/>
    </location>
</feature>
<dbReference type="AlphaFoldDB" id="A0A2N3VCC1"/>
<gene>
    <name evidence="2" type="ORF">ATK86_3603</name>
</gene>
<dbReference type="RefSeq" id="WP_101465522.1">
    <property type="nucleotide sequence ID" value="NZ_JBEZZV010000007.1"/>
</dbReference>
<keyword evidence="3" id="KW-1185">Reference proteome</keyword>
<dbReference type="Proteomes" id="UP000233766">
    <property type="component" value="Unassembled WGS sequence"/>
</dbReference>
<reference evidence="2 3" key="1">
    <citation type="submission" date="2017-12" db="EMBL/GenBank/DDBJ databases">
        <title>Sequencing the genomes of 1000 Actinobacteria strains.</title>
        <authorList>
            <person name="Klenk H.-P."/>
        </authorList>
    </citation>
    <scope>NUCLEOTIDE SEQUENCE [LARGE SCALE GENOMIC DNA]</scope>
    <source>
        <strain evidence="2 3">DSM 44489</strain>
    </source>
</reference>
<comment type="caution">
    <text evidence="2">The sequence shown here is derived from an EMBL/GenBank/DDBJ whole genome shotgun (WGS) entry which is preliminary data.</text>
</comment>
<evidence type="ECO:0000313" key="3">
    <source>
        <dbReference type="Proteomes" id="UP000233766"/>
    </source>
</evidence>
<accession>A0A2N3VCC1</accession>
<proteinExistence type="predicted"/>
<evidence type="ECO:0000313" key="2">
    <source>
        <dbReference type="EMBL" id="PKV79216.1"/>
    </source>
</evidence>
<dbReference type="OrthoDB" id="4553701at2"/>
<feature type="chain" id="PRO_5014820447" evidence="1">
    <location>
        <begin position="26"/>
        <end position="109"/>
    </location>
</feature>
<dbReference type="GeneID" id="97471703"/>
<keyword evidence="1" id="KW-0732">Signal</keyword>
<dbReference type="EMBL" id="PJMW01000002">
    <property type="protein sequence ID" value="PKV79216.1"/>
    <property type="molecule type" value="Genomic_DNA"/>
</dbReference>